<dbReference type="Proteomes" id="UP000243975">
    <property type="component" value="Unassembled WGS sequence"/>
</dbReference>
<evidence type="ECO:0000256" key="3">
    <source>
        <dbReference type="ARBA" id="ARBA00022964"/>
    </source>
</evidence>
<feature type="region of interest" description="Disordered" evidence="7">
    <location>
        <begin position="118"/>
        <end position="146"/>
    </location>
</feature>
<dbReference type="Pfam" id="PF13532">
    <property type="entry name" value="2OG-FeII_Oxy_2"/>
    <property type="match status" value="2"/>
</dbReference>
<evidence type="ECO:0000256" key="1">
    <source>
        <dbReference type="ARBA" id="ARBA00007879"/>
    </source>
</evidence>
<dbReference type="EMBL" id="LEKV01003409">
    <property type="protein sequence ID" value="KVH99880.1"/>
    <property type="molecule type" value="Genomic_DNA"/>
</dbReference>
<dbReference type="AlphaFoldDB" id="A0A124SEE7"/>
<feature type="compositionally biased region" description="Polar residues" evidence="7">
    <location>
        <begin position="60"/>
        <end position="70"/>
    </location>
</feature>
<keyword evidence="4" id="KW-0560">Oxidoreductase</keyword>
<feature type="compositionally biased region" description="Low complexity" evidence="7">
    <location>
        <begin position="45"/>
        <end position="59"/>
    </location>
</feature>
<dbReference type="GO" id="GO:0035515">
    <property type="term" value="F:oxidative RNA demethylase activity"/>
    <property type="evidence" value="ECO:0007669"/>
    <property type="project" value="TreeGrafter"/>
</dbReference>
<comment type="caution">
    <text evidence="9">The sequence shown here is derived from an EMBL/GenBank/DDBJ whole genome shotgun (WGS) entry which is preliminary data.</text>
</comment>
<evidence type="ECO:0000256" key="7">
    <source>
        <dbReference type="SAM" id="MobiDB-lite"/>
    </source>
</evidence>
<evidence type="ECO:0000256" key="4">
    <source>
        <dbReference type="ARBA" id="ARBA00023002"/>
    </source>
</evidence>
<dbReference type="GO" id="GO:0035513">
    <property type="term" value="P:oxidative RNA demethylation"/>
    <property type="evidence" value="ECO:0007669"/>
    <property type="project" value="TreeGrafter"/>
</dbReference>
<keyword evidence="10" id="KW-1185">Reference proteome</keyword>
<gene>
    <name evidence="9" type="ORF">Ccrd_021882</name>
</gene>
<dbReference type="GO" id="GO:0005737">
    <property type="term" value="C:cytoplasm"/>
    <property type="evidence" value="ECO:0007669"/>
    <property type="project" value="EnsemblPlants"/>
</dbReference>
<dbReference type="GO" id="GO:0005634">
    <property type="term" value="C:nucleus"/>
    <property type="evidence" value="ECO:0007669"/>
    <property type="project" value="EnsemblPlants"/>
</dbReference>
<dbReference type="InterPro" id="IPR027450">
    <property type="entry name" value="AlkB-like"/>
</dbReference>
<dbReference type="Gramene" id="KVH99880">
    <property type="protein sequence ID" value="KVH99880"/>
    <property type="gene ID" value="Ccrd_021882"/>
</dbReference>
<evidence type="ECO:0000256" key="5">
    <source>
        <dbReference type="ARBA" id="ARBA00023004"/>
    </source>
</evidence>
<dbReference type="PANTHER" id="PTHR16557">
    <property type="entry name" value="ALKYLATED DNA REPAIR PROTEIN ALKB-RELATED"/>
    <property type="match status" value="1"/>
</dbReference>
<evidence type="ECO:0000313" key="10">
    <source>
        <dbReference type="Proteomes" id="UP000243975"/>
    </source>
</evidence>
<protein>
    <submittedName>
        <fullName evidence="9">Oxoglutarate/iron-dependent dioxygenase</fullName>
    </submittedName>
</protein>
<feature type="region of interest" description="Disordered" evidence="7">
    <location>
        <begin position="1"/>
        <end position="70"/>
    </location>
</feature>
<dbReference type="GO" id="GO:0009845">
    <property type="term" value="P:seed germination"/>
    <property type="evidence" value="ECO:0007669"/>
    <property type="project" value="EnsemblPlants"/>
</dbReference>
<evidence type="ECO:0000256" key="2">
    <source>
        <dbReference type="ARBA" id="ARBA00022723"/>
    </source>
</evidence>
<dbReference type="Gene3D" id="2.60.120.590">
    <property type="entry name" value="Alpha-ketoglutarate-dependent dioxygenase AlkB-like"/>
    <property type="match status" value="2"/>
</dbReference>
<feature type="compositionally biased region" description="Basic and acidic residues" evidence="7">
    <location>
        <begin position="121"/>
        <end position="131"/>
    </location>
</feature>
<evidence type="ECO:0000256" key="6">
    <source>
        <dbReference type="PIRSR" id="PIRSR604574-2"/>
    </source>
</evidence>
<dbReference type="SMR" id="A0A124SEE7"/>
<dbReference type="GO" id="GO:0141131">
    <property type="term" value="F:DNA N6-methyladenine demethylase activity"/>
    <property type="evidence" value="ECO:0007669"/>
    <property type="project" value="EnsemblPlants"/>
</dbReference>
<feature type="domain" description="Alpha-ketoglutarate-dependent dioxygenase AlkB-like" evidence="8">
    <location>
        <begin position="238"/>
        <end position="327"/>
    </location>
</feature>
<reference evidence="9 10" key="1">
    <citation type="journal article" date="2016" name="Sci. Rep.">
        <title>The genome sequence of the outbreeding globe artichoke constructed de novo incorporating a phase-aware low-pass sequencing strategy of F1 progeny.</title>
        <authorList>
            <person name="Scaglione D."/>
            <person name="Reyes-Chin-Wo S."/>
            <person name="Acquadro A."/>
            <person name="Froenicke L."/>
            <person name="Portis E."/>
            <person name="Beitel C."/>
            <person name="Tirone M."/>
            <person name="Mauro R."/>
            <person name="Lo Monaco A."/>
            <person name="Mauromicale G."/>
            <person name="Faccioli P."/>
            <person name="Cattivelli L."/>
            <person name="Rieseberg L."/>
            <person name="Michelmore R."/>
            <person name="Lanteri S."/>
        </authorList>
    </citation>
    <scope>NUCLEOTIDE SEQUENCE [LARGE SCALE GENOMIC DNA]</scope>
    <source>
        <strain evidence="9">2C</strain>
    </source>
</reference>
<feature type="binding site" evidence="6">
    <location>
        <position position="400"/>
    </location>
    <ligand>
        <name>Fe cation</name>
        <dbReference type="ChEBI" id="CHEBI:24875"/>
        <note>catalytic</note>
    </ligand>
</feature>
<dbReference type="GO" id="GO:0035516">
    <property type="term" value="F:broad specificity oxidative DNA demethylase activity"/>
    <property type="evidence" value="ECO:0007669"/>
    <property type="project" value="TreeGrafter"/>
</dbReference>
<organism evidence="9 10">
    <name type="scientific">Cynara cardunculus var. scolymus</name>
    <name type="common">Globe artichoke</name>
    <name type="synonym">Cynara scolymus</name>
    <dbReference type="NCBI Taxonomy" id="59895"/>
    <lineage>
        <taxon>Eukaryota</taxon>
        <taxon>Viridiplantae</taxon>
        <taxon>Streptophyta</taxon>
        <taxon>Embryophyta</taxon>
        <taxon>Tracheophyta</taxon>
        <taxon>Spermatophyta</taxon>
        <taxon>Magnoliopsida</taxon>
        <taxon>eudicotyledons</taxon>
        <taxon>Gunneridae</taxon>
        <taxon>Pentapetalae</taxon>
        <taxon>asterids</taxon>
        <taxon>campanulids</taxon>
        <taxon>Asterales</taxon>
        <taxon>Asteraceae</taxon>
        <taxon>Carduoideae</taxon>
        <taxon>Cardueae</taxon>
        <taxon>Carduinae</taxon>
        <taxon>Cynara</taxon>
    </lineage>
</organism>
<evidence type="ECO:0000259" key="8">
    <source>
        <dbReference type="Pfam" id="PF13532"/>
    </source>
</evidence>
<dbReference type="PANTHER" id="PTHR16557:SF2">
    <property type="entry name" value="NUCLEIC ACID DIOXYGENASE ALKBH1"/>
    <property type="match status" value="1"/>
</dbReference>
<comment type="similarity">
    <text evidence="1">Belongs to the alkB family.</text>
</comment>
<proteinExistence type="inferred from homology"/>
<feature type="domain" description="Alpha-ketoglutarate-dependent dioxygenase AlkB-like" evidence="8">
    <location>
        <begin position="350"/>
        <end position="430"/>
    </location>
</feature>
<keyword evidence="3 9" id="KW-0223">Dioxygenase</keyword>
<dbReference type="GO" id="GO:0008198">
    <property type="term" value="F:ferrous iron binding"/>
    <property type="evidence" value="ECO:0007669"/>
    <property type="project" value="TreeGrafter"/>
</dbReference>
<dbReference type="STRING" id="59895.A0A124SEE7"/>
<keyword evidence="2 6" id="KW-0479">Metal-binding</keyword>
<sequence length="432" mass="47666">MWSYSRQRNRFASGKSDSRRKNTTGGSRMEWKPKAKVATDGSLGSASSSQRDNSQSFNSEPASDVNSPQESLLPLIKDLASGMENLNQMHASNDSKHLASVLTSDYSSKESLTLSCQSESSHMHPIREKTHSCPSKGRTGRGSEMYATPIKPSSVVCFPMEDRIPENGKQIVVKFEEKADNSGKPEDTDCASPIMRFDICPRSSVIKIKPPLHVINKEKRNQLKRSVEGQNFKILRPGMVLMKGYISCDEQIGIVKTCRELGLGDGGFYQPGYRDGSKVHLKMMCLGKNWDPQTSEYSDTRPIDNSKPPDIPDKFRDMVKKAIRDSNDHIQKSNSKADAGTIIPPISESIDQGLPVVSFSIGDSADFLFGNVGDIDEATRVILESGDVLIFGGKSRSIFHGVASIRPDTAPLSLLEATNMRPGRLNLTFRQF</sequence>
<dbReference type="InterPro" id="IPR037151">
    <property type="entry name" value="AlkB-like_sf"/>
</dbReference>
<accession>A0A124SEE7</accession>
<dbReference type="GO" id="GO:0010029">
    <property type="term" value="P:regulation of seed germination"/>
    <property type="evidence" value="ECO:0007669"/>
    <property type="project" value="EnsemblPlants"/>
</dbReference>
<dbReference type="SUPFAM" id="SSF51197">
    <property type="entry name" value="Clavaminate synthase-like"/>
    <property type="match status" value="1"/>
</dbReference>
<keyword evidence="5 6" id="KW-0408">Iron</keyword>
<comment type="cofactor">
    <cofactor evidence="6">
        <name>Fe(2+)</name>
        <dbReference type="ChEBI" id="CHEBI:29033"/>
    </cofactor>
    <text evidence="6">Binds 1 Fe(2+) ion per subunit.</text>
</comment>
<name>A0A124SEE7_CYNCS</name>
<evidence type="ECO:0000313" key="9">
    <source>
        <dbReference type="EMBL" id="KVH99880.1"/>
    </source>
</evidence>
<dbReference type="InterPro" id="IPR004574">
    <property type="entry name" value="Alkb"/>
</dbReference>